<dbReference type="SUPFAM" id="SSF52540">
    <property type="entry name" value="P-loop containing nucleoside triphosphate hydrolases"/>
    <property type="match status" value="1"/>
</dbReference>
<proteinExistence type="predicted"/>
<dbReference type="GO" id="GO:0016887">
    <property type="term" value="F:ATP hydrolysis activity"/>
    <property type="evidence" value="ECO:0007669"/>
    <property type="project" value="TreeGrafter"/>
</dbReference>
<dbReference type="AlphaFoldDB" id="A0A644Z6L9"/>
<dbReference type="PANTHER" id="PTHR43384">
    <property type="entry name" value="SEPTUM SITE-DETERMINING PROTEIN MIND HOMOLOG, CHLOROPLASTIC-RELATED"/>
    <property type="match status" value="1"/>
</dbReference>
<evidence type="ECO:0000313" key="2">
    <source>
        <dbReference type="EMBL" id="MPM35928.1"/>
    </source>
</evidence>
<evidence type="ECO:0000259" key="1">
    <source>
        <dbReference type="PROSITE" id="PS50110"/>
    </source>
</evidence>
<reference evidence="2" key="1">
    <citation type="submission" date="2019-08" db="EMBL/GenBank/DDBJ databases">
        <authorList>
            <person name="Kucharzyk K."/>
            <person name="Murdoch R.W."/>
            <person name="Higgins S."/>
            <person name="Loffler F."/>
        </authorList>
    </citation>
    <scope>NUCLEOTIDE SEQUENCE</scope>
</reference>
<dbReference type="InterPro" id="IPR027417">
    <property type="entry name" value="P-loop_NTPase"/>
</dbReference>
<accession>A0A644Z6L9</accession>
<dbReference type="Pfam" id="PF00072">
    <property type="entry name" value="Response_reg"/>
    <property type="match status" value="1"/>
</dbReference>
<dbReference type="CDD" id="cd17536">
    <property type="entry name" value="REC_YesN-like"/>
    <property type="match status" value="1"/>
</dbReference>
<dbReference type="EC" id="3.1.1.61" evidence="2"/>
<dbReference type="InterPro" id="IPR025669">
    <property type="entry name" value="AAA_dom"/>
</dbReference>
<dbReference type="SMART" id="SM00448">
    <property type="entry name" value="REC"/>
    <property type="match status" value="1"/>
</dbReference>
<dbReference type="GO" id="GO:0051782">
    <property type="term" value="P:negative regulation of cell division"/>
    <property type="evidence" value="ECO:0007669"/>
    <property type="project" value="TreeGrafter"/>
</dbReference>
<gene>
    <name evidence="2" type="primary">cheB_40</name>
    <name evidence="2" type="ORF">SDC9_82522</name>
</gene>
<dbReference type="InterPro" id="IPR001789">
    <property type="entry name" value="Sig_transdc_resp-reg_receiver"/>
</dbReference>
<dbReference type="GO" id="GO:0000160">
    <property type="term" value="P:phosphorelay signal transduction system"/>
    <property type="evidence" value="ECO:0007669"/>
    <property type="project" value="InterPro"/>
</dbReference>
<sequence>MPQEKILVAVVDDTDESREMILRMLQFDSSIEVVGTAKTGLEAVDLAQKLKPDVIVMDINMPDMDGITATENIRKKNPYIQVVILSVQSDANYMRRAMLAGARDFLTKPPMIDELTAAIRRAGTMAKEEKAKMTAVYNATGPLNPSVPGFMPQVNGKIIVVYSPKGGSGTTTIATNLAVALKDANHKVALVDSNLMFGDVAVFFNEHGKNSALDLIDRINDLDAEIISDVMIKNKVTGIEILGAPNSSQFVDAGIGESFAKILQFLQNLYDYVIVDTTAYLTEVAQNCLDIADFIVLVTIQDIPAIKNTNQFLSLADASGIGRDRIVFIMNRYDKRISISPERVGESLKQPVIVAIPYEDRAVSYSVNRGIPFMIDNKMIPAAKSIVALADHIREKIKKLSEVE</sequence>
<comment type="caution">
    <text evidence="2">The sequence shown here is derived from an EMBL/GenBank/DDBJ whole genome shotgun (WGS) entry which is preliminary data.</text>
</comment>
<dbReference type="Pfam" id="PF13614">
    <property type="entry name" value="AAA_31"/>
    <property type="match status" value="1"/>
</dbReference>
<organism evidence="2">
    <name type="scientific">bioreactor metagenome</name>
    <dbReference type="NCBI Taxonomy" id="1076179"/>
    <lineage>
        <taxon>unclassified sequences</taxon>
        <taxon>metagenomes</taxon>
        <taxon>ecological metagenomes</taxon>
    </lineage>
</organism>
<keyword evidence="2" id="KW-0378">Hydrolase</keyword>
<dbReference type="Gene3D" id="3.40.50.2300">
    <property type="match status" value="1"/>
</dbReference>
<dbReference type="PROSITE" id="PS50110">
    <property type="entry name" value="RESPONSE_REGULATORY"/>
    <property type="match status" value="1"/>
</dbReference>
<dbReference type="EMBL" id="VSSQ01007439">
    <property type="protein sequence ID" value="MPM35928.1"/>
    <property type="molecule type" value="Genomic_DNA"/>
</dbReference>
<feature type="domain" description="Response regulatory" evidence="1">
    <location>
        <begin position="7"/>
        <end position="123"/>
    </location>
</feature>
<protein>
    <submittedName>
        <fullName evidence="2">Chemotaxis response regulator protein-glutamate methylesterase</fullName>
        <ecNumber evidence="2">3.1.1.61</ecNumber>
    </submittedName>
</protein>
<dbReference type="InterPro" id="IPR050625">
    <property type="entry name" value="ParA/MinD_ATPase"/>
</dbReference>
<name>A0A644Z6L9_9ZZZZ</name>
<dbReference type="GO" id="GO:0008984">
    <property type="term" value="F:protein-glutamate methylesterase activity"/>
    <property type="evidence" value="ECO:0007669"/>
    <property type="project" value="UniProtKB-EC"/>
</dbReference>
<dbReference type="GO" id="GO:0005524">
    <property type="term" value="F:ATP binding"/>
    <property type="evidence" value="ECO:0007669"/>
    <property type="project" value="TreeGrafter"/>
</dbReference>
<dbReference type="PANTHER" id="PTHR43384:SF13">
    <property type="entry name" value="SLR0110 PROTEIN"/>
    <property type="match status" value="1"/>
</dbReference>
<dbReference type="Gene3D" id="3.40.50.300">
    <property type="entry name" value="P-loop containing nucleotide triphosphate hydrolases"/>
    <property type="match status" value="1"/>
</dbReference>
<dbReference type="SUPFAM" id="SSF52172">
    <property type="entry name" value="CheY-like"/>
    <property type="match status" value="1"/>
</dbReference>
<dbReference type="GO" id="GO:0005829">
    <property type="term" value="C:cytosol"/>
    <property type="evidence" value="ECO:0007669"/>
    <property type="project" value="TreeGrafter"/>
</dbReference>
<dbReference type="GO" id="GO:0009898">
    <property type="term" value="C:cytoplasmic side of plasma membrane"/>
    <property type="evidence" value="ECO:0007669"/>
    <property type="project" value="TreeGrafter"/>
</dbReference>
<dbReference type="InterPro" id="IPR011006">
    <property type="entry name" value="CheY-like_superfamily"/>
</dbReference>